<dbReference type="Proteomes" id="UP000663877">
    <property type="component" value="Unassembled WGS sequence"/>
</dbReference>
<reference evidence="3" key="1">
    <citation type="submission" date="2021-02" db="EMBL/GenBank/DDBJ databases">
        <authorList>
            <person name="Nowell W R."/>
        </authorList>
    </citation>
    <scope>NUCLEOTIDE SEQUENCE</scope>
</reference>
<comment type="caution">
    <text evidence="3">The sequence shown here is derived from an EMBL/GenBank/DDBJ whole genome shotgun (WGS) entry which is preliminary data.</text>
</comment>
<gene>
    <name evidence="3" type="ORF">BJG266_LOCUS40091</name>
    <name evidence="4" type="ORF">QVE165_LOCUS56974</name>
</gene>
<evidence type="ECO:0000313" key="6">
    <source>
        <dbReference type="Proteomes" id="UP000663877"/>
    </source>
</evidence>
<feature type="transmembrane region" description="Helical" evidence="1">
    <location>
        <begin position="83"/>
        <end position="107"/>
    </location>
</feature>
<accession>A0A815P666</accession>
<evidence type="ECO:0008006" key="7">
    <source>
        <dbReference type="Google" id="ProtNLM"/>
    </source>
</evidence>
<feature type="chain" id="PRO_5036228464" description="G-protein coupled receptors family 1 profile domain-containing protein" evidence="2">
    <location>
        <begin position="18"/>
        <end position="129"/>
    </location>
</feature>
<feature type="non-terminal residue" evidence="3">
    <location>
        <position position="1"/>
    </location>
</feature>
<feature type="transmembrane region" description="Helical" evidence="1">
    <location>
        <begin position="27"/>
        <end position="46"/>
    </location>
</feature>
<keyword evidence="1" id="KW-1133">Transmembrane helix</keyword>
<dbReference type="EMBL" id="CAJNOM010002203">
    <property type="protein sequence ID" value="CAF1628831.1"/>
    <property type="molecule type" value="Genomic_DNA"/>
</dbReference>
<sequence>MSLVFLFIVLTDKTCHTVPMILVTNSCFVGISFTFILFWMIMFTLYNDLQQIYYQDLFCNFREMNKHVTLVNRLLRAKKELKMVFRIVILISICLILGIPYTIFVLMRFFTLPPEYHFRIAVTFIEMRV</sequence>
<keyword evidence="5" id="KW-1185">Reference proteome</keyword>
<keyword evidence="1" id="KW-0812">Transmembrane</keyword>
<evidence type="ECO:0000313" key="5">
    <source>
        <dbReference type="Proteomes" id="UP000663832"/>
    </source>
</evidence>
<feature type="signal peptide" evidence="2">
    <location>
        <begin position="1"/>
        <end position="17"/>
    </location>
</feature>
<evidence type="ECO:0000256" key="2">
    <source>
        <dbReference type="SAM" id="SignalP"/>
    </source>
</evidence>
<evidence type="ECO:0000313" key="4">
    <source>
        <dbReference type="EMBL" id="CAF1628831.1"/>
    </source>
</evidence>
<organism evidence="3 6">
    <name type="scientific">Adineta steineri</name>
    <dbReference type="NCBI Taxonomy" id="433720"/>
    <lineage>
        <taxon>Eukaryota</taxon>
        <taxon>Metazoa</taxon>
        <taxon>Spiralia</taxon>
        <taxon>Gnathifera</taxon>
        <taxon>Rotifera</taxon>
        <taxon>Eurotatoria</taxon>
        <taxon>Bdelloidea</taxon>
        <taxon>Adinetida</taxon>
        <taxon>Adinetidae</taxon>
        <taxon>Adineta</taxon>
    </lineage>
</organism>
<evidence type="ECO:0000313" key="3">
    <source>
        <dbReference type="EMBL" id="CAF1444667.1"/>
    </source>
</evidence>
<dbReference type="Proteomes" id="UP000663832">
    <property type="component" value="Unassembled WGS sequence"/>
</dbReference>
<dbReference type="AlphaFoldDB" id="A0A815P666"/>
<dbReference type="EMBL" id="CAJNOI010001873">
    <property type="protein sequence ID" value="CAF1444667.1"/>
    <property type="molecule type" value="Genomic_DNA"/>
</dbReference>
<protein>
    <recommendedName>
        <fullName evidence="7">G-protein coupled receptors family 1 profile domain-containing protein</fullName>
    </recommendedName>
</protein>
<proteinExistence type="predicted"/>
<name>A0A815P666_9BILA</name>
<keyword evidence="1" id="KW-0472">Membrane</keyword>
<evidence type="ECO:0000256" key="1">
    <source>
        <dbReference type="SAM" id="Phobius"/>
    </source>
</evidence>
<keyword evidence="2" id="KW-0732">Signal</keyword>